<dbReference type="EMBL" id="CP119391">
    <property type="protein sequence ID" value="WNK21168.1"/>
    <property type="molecule type" value="Genomic_DNA"/>
</dbReference>
<evidence type="ECO:0000313" key="1">
    <source>
        <dbReference type="EMBL" id="WNK21168.1"/>
    </source>
</evidence>
<accession>A0ABY9Z217</accession>
<evidence type="ECO:0000313" key="2">
    <source>
        <dbReference type="Proteomes" id="UP001301869"/>
    </source>
</evidence>
<dbReference type="Proteomes" id="UP001301869">
    <property type="component" value="Chromosome"/>
</dbReference>
<dbReference type="GO" id="GO:0016787">
    <property type="term" value="F:hydrolase activity"/>
    <property type="evidence" value="ECO:0007669"/>
    <property type="project" value="UniProtKB-KW"/>
</dbReference>
<proteinExistence type="predicted"/>
<dbReference type="Gene3D" id="2.40.160.20">
    <property type="match status" value="1"/>
</dbReference>
<gene>
    <name evidence="1" type="ORF">P1P91_05710</name>
</gene>
<keyword evidence="1" id="KW-0378">Hydrolase</keyword>
<keyword evidence="2" id="KW-1185">Reference proteome</keyword>
<sequence>MQSAEHYWKRTGCVAGIAVSALAAGPAFSWHEPENAARWANDGWSLGVHTGRSVEESVHSGEAFLPFKWNFEDYYLTSVGLRKEMVRLWQHSRIFTELNLSWVSGDQDYGEVFLTPTITWDTFPWDSSVDTTASLGVGVSYTTQAVEIENIDQRWLASMIFELDMQPASWESWSVFTRLHHRSNAFGLFGDESSQKGSNFPSIGARYHF</sequence>
<organism evidence="1 2">
    <name type="scientific">Halomonas piscis</name>
    <dbReference type="NCBI Taxonomy" id="3031727"/>
    <lineage>
        <taxon>Bacteria</taxon>
        <taxon>Pseudomonadati</taxon>
        <taxon>Pseudomonadota</taxon>
        <taxon>Gammaproteobacteria</taxon>
        <taxon>Oceanospirillales</taxon>
        <taxon>Halomonadaceae</taxon>
        <taxon>Halomonas</taxon>
    </lineage>
</organism>
<name>A0ABY9Z217_9GAMM</name>
<protein>
    <submittedName>
        <fullName evidence="1">Acyloxyacyl hydrolase</fullName>
    </submittedName>
</protein>
<reference evidence="1 2" key="1">
    <citation type="submission" date="2023-03" db="EMBL/GenBank/DDBJ databases">
        <title>Halomonas sp. nov., isolated from Korean tranditional fermented seafood 'Jeotgal'.</title>
        <authorList>
            <person name="Kim B."/>
            <person name="Shin N.-R."/>
        </authorList>
    </citation>
    <scope>NUCLEOTIDE SEQUENCE [LARGE SCALE GENOMIC DNA]</scope>
    <source>
        <strain evidence="1 2">SG2L-4</strain>
    </source>
</reference>
<dbReference type="RefSeq" id="WP_311885137.1">
    <property type="nucleotide sequence ID" value="NZ_CP119391.1"/>
</dbReference>